<keyword evidence="4" id="KW-1185">Reference proteome</keyword>
<keyword evidence="1 3" id="KW-0808">Transferase</keyword>
<protein>
    <submittedName>
        <fullName evidence="3">2-phospho-L-lactate transferase</fullName>
        <ecNumber evidence="3">2.7.8.28</ecNumber>
    </submittedName>
</protein>
<organism evidence="3 4">
    <name type="scientific">Leucobacter weissii</name>
    <dbReference type="NCBI Taxonomy" id="1983706"/>
    <lineage>
        <taxon>Bacteria</taxon>
        <taxon>Bacillati</taxon>
        <taxon>Actinomycetota</taxon>
        <taxon>Actinomycetes</taxon>
        <taxon>Micrococcales</taxon>
        <taxon>Microbacteriaceae</taxon>
        <taxon>Leucobacter</taxon>
    </lineage>
</organism>
<dbReference type="RefSeq" id="WP_208096968.1">
    <property type="nucleotide sequence ID" value="NZ_JAGDYM010000005.1"/>
</dbReference>
<dbReference type="PANTHER" id="PTHR43007">
    <property type="entry name" value="2-PHOSPHO-L-LACTATE TRANSFERASE"/>
    <property type="match status" value="1"/>
</dbReference>
<sequence>MTTVPRITVLTGGVGGAKFIVGLRNAFAARFGERPDSAITAIVNTGDDLWLSGLRLQPDIDSVMYALAGINDRERGWGRKGESEVVSAELRGYGAAWPWFVLGDLDLGAHIARTGWLREGWTVSQVASKLAARWDLGARILPMTDTEVDTEVVVRVDGTEHSMHFQEWWTRYRGSMPALAFENPGIDRAEPSAGVIDALSTADAILLAPSNPVVSIGPILRTPGIREAVVHSAAPVLGISPIIGGRAVRGMADTCLRTLGVDVSADGVAAHYGTRTRGGLLDHFLIDDADAALAPLLSDFGLHAHVRSIWMRDEAEATDLAAAVLGIVSRS</sequence>
<name>A0A939MIW6_9MICO</name>
<dbReference type="GO" id="GO:0000287">
    <property type="term" value="F:magnesium ion binding"/>
    <property type="evidence" value="ECO:0007669"/>
    <property type="project" value="InterPro"/>
</dbReference>
<reference evidence="3" key="1">
    <citation type="submission" date="2021-03" db="EMBL/GenBank/DDBJ databases">
        <title>Leucobacter chromiisoli sp. nov., isolated from chromium-containing soil of chemical plant.</title>
        <authorList>
            <person name="Xu Z."/>
        </authorList>
    </citation>
    <scope>NUCLEOTIDE SEQUENCE</scope>
    <source>
        <strain evidence="3">S27</strain>
    </source>
</reference>
<dbReference type="InterPro" id="IPR038136">
    <property type="entry name" value="CofD-like_dom_sf"/>
</dbReference>
<dbReference type="InterPro" id="IPR010115">
    <property type="entry name" value="FbiA/CofD"/>
</dbReference>
<evidence type="ECO:0000256" key="1">
    <source>
        <dbReference type="ARBA" id="ARBA00022679"/>
    </source>
</evidence>
<dbReference type="Gene3D" id="3.40.50.10680">
    <property type="entry name" value="CofD-like domains"/>
    <property type="match status" value="1"/>
</dbReference>
<comment type="caution">
    <text evidence="3">The sequence shown here is derived from an EMBL/GenBank/DDBJ whole genome shotgun (WGS) entry which is preliminary data.</text>
</comment>
<dbReference type="Pfam" id="PF01933">
    <property type="entry name" value="CofD"/>
    <property type="match status" value="1"/>
</dbReference>
<keyword evidence="2" id="KW-0460">Magnesium</keyword>
<dbReference type="SUPFAM" id="SSF142338">
    <property type="entry name" value="CofD-like"/>
    <property type="match status" value="1"/>
</dbReference>
<gene>
    <name evidence="3" type="primary">cofD</name>
    <name evidence="3" type="ORF">J4H92_05550</name>
</gene>
<dbReference type="PANTHER" id="PTHR43007:SF1">
    <property type="entry name" value="2-PHOSPHO-L-LACTATE TRANSFERASE"/>
    <property type="match status" value="1"/>
</dbReference>
<dbReference type="InterPro" id="IPR002882">
    <property type="entry name" value="CofD"/>
</dbReference>
<evidence type="ECO:0000256" key="2">
    <source>
        <dbReference type="ARBA" id="ARBA00022842"/>
    </source>
</evidence>
<dbReference type="Gene3D" id="1.10.8.240">
    <property type="entry name" value="CofD-like domain"/>
    <property type="match status" value="1"/>
</dbReference>
<evidence type="ECO:0000313" key="4">
    <source>
        <dbReference type="Proteomes" id="UP000664382"/>
    </source>
</evidence>
<dbReference type="Proteomes" id="UP000664382">
    <property type="component" value="Unassembled WGS sequence"/>
</dbReference>
<dbReference type="NCBIfam" id="TIGR01819">
    <property type="entry name" value="F420_cofD"/>
    <property type="match status" value="1"/>
</dbReference>
<dbReference type="EMBL" id="JAGDYM010000005">
    <property type="protein sequence ID" value="MBO1901411.1"/>
    <property type="molecule type" value="Genomic_DNA"/>
</dbReference>
<accession>A0A939MIW6</accession>
<proteinExistence type="inferred from homology"/>
<dbReference type="GO" id="GO:0043743">
    <property type="term" value="F:LPPG:FO 2-phospho-L-lactate transferase activity"/>
    <property type="evidence" value="ECO:0007669"/>
    <property type="project" value="UniProtKB-EC"/>
</dbReference>
<dbReference type="EC" id="2.7.8.28" evidence="3"/>
<evidence type="ECO:0000313" key="3">
    <source>
        <dbReference type="EMBL" id="MBO1901411.1"/>
    </source>
</evidence>
<dbReference type="HAMAP" id="MF_01257">
    <property type="entry name" value="CofD"/>
    <property type="match status" value="1"/>
</dbReference>
<dbReference type="AlphaFoldDB" id="A0A939MIW6"/>